<organism evidence="1 2">
    <name type="scientific">Dickeya phage vB_DsoP_JA10</name>
    <dbReference type="NCBI Taxonomy" id="2283033"/>
    <lineage>
        <taxon>Viruses</taxon>
        <taxon>Duplodnaviria</taxon>
        <taxon>Heunggongvirae</taxon>
        <taxon>Uroviricota</taxon>
        <taxon>Caudoviricetes</taxon>
        <taxon>Autographivirales</taxon>
        <taxon>Autotranscriptaviridae</taxon>
        <taxon>Studiervirinae</taxon>
        <taxon>Ningirsuvirus</taxon>
        <taxon>Ningirsuvirus JA10</taxon>
    </lineage>
</organism>
<keyword evidence="2" id="KW-1185">Reference proteome</keyword>
<dbReference type="Proteomes" id="UP000263220">
    <property type="component" value="Segment"/>
</dbReference>
<evidence type="ECO:0000313" key="2">
    <source>
        <dbReference type="Proteomes" id="UP000263220"/>
    </source>
</evidence>
<proteinExistence type="predicted"/>
<evidence type="ECO:0000313" key="1">
    <source>
        <dbReference type="EMBL" id="AXG66401.1"/>
    </source>
</evidence>
<dbReference type="EMBL" id="MH460459">
    <property type="protein sequence ID" value="AXG66401.1"/>
    <property type="molecule type" value="Genomic_DNA"/>
</dbReference>
<protein>
    <submittedName>
        <fullName evidence="1">Uncharacterized protein</fullName>
    </submittedName>
</protein>
<reference evidence="1 2" key="1">
    <citation type="journal article" date="2018" name="Front. Microbiol.">
        <title>Jumbo Bacteriophages Are Represented Within an Increasing Diversity of Environmental Viruses Infecting the Emerging Phytopathogen, Dickeya solani.</title>
        <authorList>
            <person name="Day A.W."/>
            <person name="Ahn J."/>
            <person name="Salmond G.P.C."/>
        </authorList>
    </citation>
    <scope>NUCLEOTIDE SEQUENCE [LARGE SCALE GENOMIC DNA]</scope>
</reference>
<accession>A0A384ZVY1</accession>
<name>A0A384ZVY1_9CAUD</name>
<gene>
    <name evidence="1" type="ORF">JA10_048</name>
</gene>
<sequence>MANVIKKRTLWNVGSAAIGGAWNLDARRGLLRGVIYINKADYNSRKPLTITLVASDGSTKTFDALLGATVRDVTLSEVSDYGNDLLSISVTSEASVLDGIGLYQIDAQFTVDDGQPSLDGYTKSEVDDKVSALLPKGSVDKLNKAQATTSSTVSQLASNADLATTISKVNDVISCLMAVRGTNSSVFTTLNSLLDNLTSGSVMKS</sequence>